<evidence type="ECO:0000256" key="6">
    <source>
        <dbReference type="SAM" id="MobiDB-lite"/>
    </source>
</evidence>
<dbReference type="InterPro" id="IPR003604">
    <property type="entry name" value="Matrin/U1-like-C_Znf_C2H2"/>
</dbReference>
<gene>
    <name evidence="8" type="ORF">IAR55_003065</name>
</gene>
<dbReference type="PANTHER" id="PTHR13173:SF10">
    <property type="entry name" value="WW DOMAIN-BINDING PROTEIN 4"/>
    <property type="match status" value="1"/>
</dbReference>
<dbReference type="InterPro" id="IPR013085">
    <property type="entry name" value="U1-CZ_Znf_C2H2"/>
</dbReference>
<dbReference type="GO" id="GO:0000398">
    <property type="term" value="P:mRNA splicing, via spliceosome"/>
    <property type="evidence" value="ECO:0007669"/>
    <property type="project" value="InterPro"/>
</dbReference>
<evidence type="ECO:0000256" key="3">
    <source>
        <dbReference type="ARBA" id="ARBA00022771"/>
    </source>
</evidence>
<dbReference type="EMBL" id="JBCAWK010000005">
    <property type="protein sequence ID" value="KAK8858835.1"/>
    <property type="molecule type" value="Genomic_DNA"/>
</dbReference>
<dbReference type="InterPro" id="IPR000690">
    <property type="entry name" value="Matrin/U1-C_Znf_C2H2"/>
</dbReference>
<feature type="compositionally biased region" description="Basic and acidic residues" evidence="6">
    <location>
        <begin position="233"/>
        <end position="243"/>
    </location>
</feature>
<protein>
    <recommendedName>
        <fullName evidence="7">Matrin-type domain-containing protein</fullName>
    </recommendedName>
</protein>
<sequence>MTEYWVSKKQYWCKYCDIFIRDDAPSRKQHETGLKHQGNKERFIRDLYKGGEKAKRDRAAAATEMAAIEASAAAAYANDKASGSSAPSTSRLSLLQTLNAASAARTVRESSRPKDKFANYSTAEQLGLADPESLKSSYEIEQEIKGRAGEAGKWETVSIPSTNGTSGDDLAGAGPSGMKRKWGFGLGMAEEEEKEGEGWKFDHKGKRPVKEDIYDDDWDPKALTKLKVKVKEEKQFDNNKDKSTGNGTAGVEDVEGGLKREGWSGKIELNPVQNEEREGMKYIPGGGWVKVEEGAEGHNNGDSEATDVKPDLRQLDALPTSEDKSIPLASEPSETTTTPTPVTTTTNASSMFKKRRPPPSSRKK</sequence>
<feature type="region of interest" description="Disordered" evidence="6">
    <location>
        <begin position="158"/>
        <end position="182"/>
    </location>
</feature>
<proteinExistence type="predicted"/>
<dbReference type="GeneID" id="92180323"/>
<keyword evidence="5" id="KW-0539">Nucleus</keyword>
<evidence type="ECO:0000313" key="9">
    <source>
        <dbReference type="Proteomes" id="UP001388673"/>
    </source>
</evidence>
<keyword evidence="3" id="KW-0863">Zinc-finger</keyword>
<comment type="subcellular location">
    <subcellularLocation>
        <location evidence="1">Nucleus</location>
    </subcellularLocation>
</comment>
<evidence type="ECO:0000256" key="5">
    <source>
        <dbReference type="ARBA" id="ARBA00023242"/>
    </source>
</evidence>
<dbReference type="PROSITE" id="PS50171">
    <property type="entry name" value="ZF_MATRIN"/>
    <property type="match status" value="1"/>
</dbReference>
<evidence type="ECO:0000259" key="7">
    <source>
        <dbReference type="PROSITE" id="PS50171"/>
    </source>
</evidence>
<reference evidence="8 9" key="1">
    <citation type="journal article" date="2024" name="bioRxiv">
        <title>Comparative genomics of Cryptococcus and Kwoniella reveals pathogenesis evolution and contrasting karyotype dynamics via intercentromeric recombination or chromosome fusion.</title>
        <authorList>
            <person name="Coelho M.A."/>
            <person name="David-Palma M."/>
            <person name="Shea T."/>
            <person name="Bowers K."/>
            <person name="McGinley-Smith S."/>
            <person name="Mohammad A.W."/>
            <person name="Gnirke A."/>
            <person name="Yurkov A.M."/>
            <person name="Nowrousian M."/>
            <person name="Sun S."/>
            <person name="Cuomo C.A."/>
            <person name="Heitman J."/>
        </authorList>
    </citation>
    <scope>NUCLEOTIDE SEQUENCE [LARGE SCALE GENOMIC DNA]</scope>
    <source>
        <strain evidence="8 9">CBS 13917</strain>
    </source>
</reference>
<evidence type="ECO:0000256" key="2">
    <source>
        <dbReference type="ARBA" id="ARBA00022723"/>
    </source>
</evidence>
<evidence type="ECO:0000313" key="8">
    <source>
        <dbReference type="EMBL" id="KAK8858835.1"/>
    </source>
</evidence>
<feature type="compositionally biased region" description="Low complexity" evidence="6">
    <location>
        <begin position="335"/>
        <end position="346"/>
    </location>
</feature>
<dbReference type="GO" id="GO:0003723">
    <property type="term" value="F:RNA binding"/>
    <property type="evidence" value="ECO:0007669"/>
    <property type="project" value="TreeGrafter"/>
</dbReference>
<dbReference type="KEGG" id="kne:92180323"/>
<dbReference type="GO" id="GO:0008270">
    <property type="term" value="F:zinc ion binding"/>
    <property type="evidence" value="ECO:0007669"/>
    <property type="project" value="UniProtKB-KW"/>
</dbReference>
<dbReference type="Pfam" id="PF06220">
    <property type="entry name" value="zf-U1"/>
    <property type="match status" value="1"/>
</dbReference>
<dbReference type="SUPFAM" id="SSF57667">
    <property type="entry name" value="beta-beta-alpha zinc fingers"/>
    <property type="match status" value="1"/>
</dbReference>
<accession>A0AAW0Z1H5</accession>
<dbReference type="AlphaFoldDB" id="A0AAW0Z1H5"/>
<dbReference type="InterPro" id="IPR040023">
    <property type="entry name" value="WBP4"/>
</dbReference>
<dbReference type="GO" id="GO:0071011">
    <property type="term" value="C:precatalytic spliceosome"/>
    <property type="evidence" value="ECO:0007669"/>
    <property type="project" value="TreeGrafter"/>
</dbReference>
<dbReference type="SMART" id="SM00451">
    <property type="entry name" value="ZnF_U1"/>
    <property type="match status" value="1"/>
</dbReference>
<feature type="region of interest" description="Disordered" evidence="6">
    <location>
        <begin position="233"/>
        <end position="257"/>
    </location>
</feature>
<comment type="caution">
    <text evidence="8">The sequence shown here is derived from an EMBL/GenBank/DDBJ whole genome shotgun (WGS) entry which is preliminary data.</text>
</comment>
<dbReference type="InterPro" id="IPR036236">
    <property type="entry name" value="Znf_C2H2_sf"/>
</dbReference>
<feature type="compositionally biased region" description="Basic residues" evidence="6">
    <location>
        <begin position="352"/>
        <end position="364"/>
    </location>
</feature>
<dbReference type="RefSeq" id="XP_066803676.1">
    <property type="nucleotide sequence ID" value="XM_066946175.1"/>
</dbReference>
<name>A0AAW0Z1H5_9TREE</name>
<dbReference type="Gene3D" id="3.30.160.60">
    <property type="entry name" value="Classic Zinc Finger"/>
    <property type="match status" value="1"/>
</dbReference>
<evidence type="ECO:0000256" key="1">
    <source>
        <dbReference type="ARBA" id="ARBA00004123"/>
    </source>
</evidence>
<keyword evidence="2" id="KW-0479">Metal-binding</keyword>
<dbReference type="Proteomes" id="UP001388673">
    <property type="component" value="Unassembled WGS sequence"/>
</dbReference>
<evidence type="ECO:0000256" key="4">
    <source>
        <dbReference type="ARBA" id="ARBA00022833"/>
    </source>
</evidence>
<feature type="region of interest" description="Disordered" evidence="6">
    <location>
        <begin position="290"/>
        <end position="364"/>
    </location>
</feature>
<keyword evidence="9" id="KW-1185">Reference proteome</keyword>
<organism evidence="8 9">
    <name type="scientific">Kwoniella newhampshirensis</name>
    <dbReference type="NCBI Taxonomy" id="1651941"/>
    <lineage>
        <taxon>Eukaryota</taxon>
        <taxon>Fungi</taxon>
        <taxon>Dikarya</taxon>
        <taxon>Basidiomycota</taxon>
        <taxon>Agaricomycotina</taxon>
        <taxon>Tremellomycetes</taxon>
        <taxon>Tremellales</taxon>
        <taxon>Cryptococcaceae</taxon>
        <taxon>Kwoniella</taxon>
    </lineage>
</organism>
<dbReference type="PANTHER" id="PTHR13173">
    <property type="entry name" value="WW DOMAIN BINDING PROTEIN 4"/>
    <property type="match status" value="1"/>
</dbReference>
<keyword evidence="4" id="KW-0862">Zinc</keyword>
<feature type="compositionally biased region" description="Basic and acidic residues" evidence="6">
    <location>
        <begin position="290"/>
        <end position="314"/>
    </location>
</feature>
<feature type="domain" description="Matrin-type" evidence="7">
    <location>
        <begin position="11"/>
        <end position="42"/>
    </location>
</feature>